<proteinExistence type="predicted"/>
<accession>W8P0Z2</accession>
<gene>
    <name evidence="1" type="ORF">BD01_0774</name>
</gene>
<dbReference type="Proteomes" id="UP000019434">
    <property type="component" value="Chromosome"/>
</dbReference>
<dbReference type="RefSeq" id="WP_042690188.1">
    <property type="nucleotide sequence ID" value="NZ_CP007264.1"/>
</dbReference>
<dbReference type="GeneID" id="24958832"/>
<keyword evidence="2" id="KW-1185">Reference proteome</keyword>
<dbReference type="AlphaFoldDB" id="W8P0Z2"/>
<dbReference type="OrthoDB" id="148350at2157"/>
<evidence type="ECO:0000313" key="2">
    <source>
        <dbReference type="Proteomes" id="UP000019434"/>
    </source>
</evidence>
<sequence length="600" mass="68397">MKRLLIWVTILTLLLAPLAAPLASAVKIGPDVMVEISPNAELLGIVYYLAFGKDPFVIDRGSYLDEVEAHFGKFRNSKAVLLLKSYLSQARNVPERDYLLLNLEYYTLLCSEPPELRPLTTLGYPWFENEFLPALREFAEESDFMNFYEGHMDYYDEDLRIYENALKMLPPDEFMAENAGVHGVTYEFLHPYLVAVHGHSFSPTLNGTEIWGAGGMLPLVRRTPQRTLWSYKTARDTMFGLPLNGDYIVSTGLDELLYLGFIYHELGHDVTVPAINSYRNLTSLAYFVDAIRADMPYLARYDMHFWSRTGMLYEGFADAWEDYAISRINENYTLLAINMQKAWGEFWIGWLLNRTAHYSELSRKTGKPFSDYVWSILDEMRNFASPENVSEVYSREVPVTPLRAFDRGAELGRVVIVYGTANPDPTGTEKDKETAEEIAENLRRFYSQWVEPVDVVVKADVNVTDSDLEGVVVLVGGPVSNRLVRELDSKFPLRFEKVNGTWLLTHTENVTSFVLLDEKSPWRRIYGNVSVAVGNLGNVANASVLMAIRNPYNESNYLVWIAGENRNLTALFTNPTYYLSSYEIYTGKEVEVGFYVLPPS</sequence>
<dbReference type="eggNOG" id="arCOG07087">
    <property type="taxonomic scope" value="Archaea"/>
</dbReference>
<evidence type="ECO:0008006" key="3">
    <source>
        <dbReference type="Google" id="ProtNLM"/>
    </source>
</evidence>
<evidence type="ECO:0000313" key="1">
    <source>
        <dbReference type="EMBL" id="AHL22396.1"/>
    </source>
</evidence>
<dbReference type="EMBL" id="CP007264">
    <property type="protein sequence ID" value="AHL22396.1"/>
    <property type="molecule type" value="Genomic_DNA"/>
</dbReference>
<protein>
    <recommendedName>
        <fullName evidence="3">S-layer protein C-terminal domain-containing protein</fullName>
    </recommendedName>
</protein>
<name>W8P0Z2_9EURY</name>
<reference evidence="1 2" key="1">
    <citation type="submission" date="2014-02" db="EMBL/GenBank/DDBJ databases">
        <title>Genome Sequence of an Hyperthermophilic Archaeon, Thermococcus nautili 30-1, producing viral vesicles.</title>
        <authorList>
            <person name="Oberto J."/>
            <person name="Gaudin M."/>
            <person name="Cossu M."/>
            <person name="Gorlas A."/>
            <person name="Slesarev A."/>
            <person name="Marguet E."/>
            <person name="Forterre P."/>
        </authorList>
    </citation>
    <scope>NUCLEOTIDE SEQUENCE [LARGE SCALE GENOMIC DNA]</scope>
    <source>
        <strain evidence="1 2">30-1</strain>
    </source>
</reference>
<dbReference type="HOGENOM" id="CLU_034059_0_0_2"/>
<organism evidence="1 2">
    <name type="scientific">Thermococcus nautili</name>
    <dbReference type="NCBI Taxonomy" id="195522"/>
    <lineage>
        <taxon>Archaea</taxon>
        <taxon>Methanobacteriati</taxon>
        <taxon>Methanobacteriota</taxon>
        <taxon>Thermococci</taxon>
        <taxon>Thermococcales</taxon>
        <taxon>Thermococcaceae</taxon>
        <taxon>Thermococcus</taxon>
    </lineage>
</organism>
<dbReference type="KEGG" id="tnu:BD01_0774"/>